<dbReference type="SUPFAM" id="SSF100950">
    <property type="entry name" value="NagB/RpiA/CoA transferase-like"/>
    <property type="match status" value="2"/>
</dbReference>
<dbReference type="PANTHER" id="PTHR43609:SF1">
    <property type="entry name" value="ACETYL-COA HYDROLASE"/>
    <property type="match status" value="1"/>
</dbReference>
<dbReference type="InterPro" id="IPR037171">
    <property type="entry name" value="NagB/RpiA_transferase-like"/>
</dbReference>
<dbReference type="GO" id="GO:0006083">
    <property type="term" value="P:acetate metabolic process"/>
    <property type="evidence" value="ECO:0007669"/>
    <property type="project" value="InterPro"/>
</dbReference>
<dbReference type="PANTHER" id="PTHR43609">
    <property type="entry name" value="ACETYL-COA HYDROLASE"/>
    <property type="match status" value="1"/>
</dbReference>
<dbReference type="Pfam" id="PF02550">
    <property type="entry name" value="AcetylCoA_hydro"/>
    <property type="match status" value="1"/>
</dbReference>
<dbReference type="RefSeq" id="WP_125228252.1">
    <property type="nucleotide sequence ID" value="NZ_RQYT01000022.1"/>
</dbReference>
<dbReference type="EMBL" id="RQYT01000022">
    <property type="protein sequence ID" value="RRD49127.1"/>
    <property type="molecule type" value="Genomic_DNA"/>
</dbReference>
<gene>
    <name evidence="6" type="ORF">EII35_09595</name>
</gene>
<dbReference type="GO" id="GO:0006084">
    <property type="term" value="P:acetyl-CoA metabolic process"/>
    <property type="evidence" value="ECO:0007669"/>
    <property type="project" value="InterPro"/>
</dbReference>
<dbReference type="Proteomes" id="UP000280935">
    <property type="component" value="Unassembled WGS sequence"/>
</dbReference>
<evidence type="ECO:0000259" key="5">
    <source>
        <dbReference type="Pfam" id="PF13336"/>
    </source>
</evidence>
<dbReference type="GO" id="GO:0008775">
    <property type="term" value="F:acetate CoA-transferase activity"/>
    <property type="evidence" value="ECO:0007669"/>
    <property type="project" value="InterPro"/>
</dbReference>
<organism evidence="6 7">
    <name type="scientific">Arachnia propionica</name>
    <dbReference type="NCBI Taxonomy" id="1750"/>
    <lineage>
        <taxon>Bacteria</taxon>
        <taxon>Bacillati</taxon>
        <taxon>Actinomycetota</taxon>
        <taxon>Actinomycetes</taxon>
        <taxon>Propionibacteriales</taxon>
        <taxon>Propionibacteriaceae</taxon>
        <taxon>Arachnia</taxon>
    </lineage>
</organism>
<dbReference type="InterPro" id="IPR017821">
    <property type="entry name" value="Succinate_CoA_transferase"/>
</dbReference>
<dbReference type="Gene3D" id="3.30.750.70">
    <property type="entry name" value="4-hydroxybutyrate coenzyme like domains"/>
    <property type="match status" value="1"/>
</dbReference>
<dbReference type="FunFam" id="3.40.1080.20:FF:000001">
    <property type="entry name" value="Acetyl-CoA hydrolase Ach1"/>
    <property type="match status" value="1"/>
</dbReference>
<sequence>MSGRIRNEGFRSKVMSAADAAAIVENGWNIGFSGFTGSGYPKAFPGALAERITQAHDKGEEFKVGVWTGASTAPELDGALAKTGGIGYRQPYQSDPDMRTAINKGISNYTDIHLSHVGPQVSQGFLGKLHLAVIEATAITEDGEIVPSSSVGMNRTYVDHADKVIIEINEWQSEGLYGMHDIYYPIGALPPNRVALPILNAGDRIGGLTMKVDPEKVVGIIVTDAPDRNSPFKPLDDDSLAIAGHLLDFLGNEVKQGRLPENLLPLQSGVGNIANAVLAGLLEGPFENLTSYTEVIQDGMVDLLDSGKLLVASATAFSLSPEAAEKMNNNAADYAKKIILRPQDVSNHPEAIRRMGVIACNGMIEADIYGNVNSTHIMGSRMQNGIGGSGDFTRNGYFAAFVTPSTAKGGAISAIVPMVSHVDHTEHDVDVIITEQGLADLRGLAPRQRANVIIENCAHPDFKEPLREYVKLAATKANGQHTPHDLASALNWHIRFLETGSMKA</sequence>
<feature type="binding site" evidence="3">
    <location>
        <position position="388"/>
    </location>
    <ligand>
        <name>CoA</name>
        <dbReference type="ChEBI" id="CHEBI:57287"/>
    </ligand>
</feature>
<dbReference type="OrthoDB" id="9801795at2"/>
<dbReference type="Gene3D" id="3.40.1080.10">
    <property type="entry name" value="Glutaconate Coenzyme A-transferase"/>
    <property type="match status" value="1"/>
</dbReference>
<feature type="binding site" evidence="3">
    <location>
        <position position="364"/>
    </location>
    <ligand>
        <name>CoA</name>
        <dbReference type="ChEBI" id="CHEBI:57287"/>
    </ligand>
</feature>
<dbReference type="InterPro" id="IPR038460">
    <property type="entry name" value="AcetylCoA_hyd_C_sf"/>
</dbReference>
<dbReference type="InterPro" id="IPR003702">
    <property type="entry name" value="ActCoA_hydro_N"/>
</dbReference>
<evidence type="ECO:0000256" key="2">
    <source>
        <dbReference type="PIRSR" id="PIRSR617821-1"/>
    </source>
</evidence>
<dbReference type="GO" id="GO:0003986">
    <property type="term" value="F:acetyl-CoA hydrolase activity"/>
    <property type="evidence" value="ECO:0007669"/>
    <property type="project" value="TreeGrafter"/>
</dbReference>
<name>A0A3P1WTN1_9ACTN</name>
<dbReference type="NCBIfam" id="TIGR03458">
    <property type="entry name" value="YgfH_subfam"/>
    <property type="match status" value="1"/>
</dbReference>
<evidence type="ECO:0000313" key="6">
    <source>
        <dbReference type="EMBL" id="RRD49127.1"/>
    </source>
</evidence>
<feature type="active site" description="5-glutamyl coenzyme A thioester intermediate" evidence="2">
    <location>
        <position position="294"/>
    </location>
</feature>
<comment type="caution">
    <text evidence="6">The sequence shown here is derived from an EMBL/GenBank/DDBJ whole genome shotgun (WGS) entry which is preliminary data.</text>
</comment>
<evidence type="ECO:0000256" key="1">
    <source>
        <dbReference type="ARBA" id="ARBA00009632"/>
    </source>
</evidence>
<feature type="domain" description="Acetyl-CoA hydrolase/transferase N-terminal" evidence="4">
    <location>
        <begin position="7"/>
        <end position="221"/>
    </location>
</feature>
<dbReference type="InterPro" id="IPR046433">
    <property type="entry name" value="ActCoA_hydro"/>
</dbReference>
<evidence type="ECO:0000313" key="7">
    <source>
        <dbReference type="Proteomes" id="UP000280935"/>
    </source>
</evidence>
<reference evidence="6 7" key="1">
    <citation type="submission" date="2018-11" db="EMBL/GenBank/DDBJ databases">
        <title>Genomes From Bacteria Associated with the Canine Oral Cavity: a Test Case for Automated Genome-Based Taxonomic Assignment.</title>
        <authorList>
            <person name="Coil D.A."/>
            <person name="Jospin G."/>
            <person name="Darling A.E."/>
            <person name="Wallis C."/>
            <person name="Davis I.J."/>
            <person name="Harris S."/>
            <person name="Eisen J.A."/>
            <person name="Holcombe L.J."/>
            <person name="O'Flynn C."/>
        </authorList>
    </citation>
    <scope>NUCLEOTIDE SEQUENCE [LARGE SCALE GENOMIC DNA]</scope>
    <source>
        <strain evidence="6 7">OH2822_COT-296</strain>
    </source>
</reference>
<comment type="similarity">
    <text evidence="1">Belongs to the acetyl-CoA hydrolase/transferase family.</text>
</comment>
<dbReference type="AlphaFoldDB" id="A0A3P1WTN1"/>
<keyword evidence="6" id="KW-0808">Transferase</keyword>
<keyword evidence="6" id="KW-0378">Hydrolase</keyword>
<dbReference type="Pfam" id="PF13336">
    <property type="entry name" value="AcetylCoA_hyd_C"/>
    <property type="match status" value="1"/>
</dbReference>
<accession>A0A3P1WTN1</accession>
<protein>
    <submittedName>
        <fullName evidence="6">Acetyl-CoA hydrolase/transferase family protein</fullName>
    </submittedName>
</protein>
<dbReference type="Gene3D" id="3.40.1080.20">
    <property type="entry name" value="Acetyl-CoA hydrolase/transferase C-terminal domain"/>
    <property type="match status" value="1"/>
</dbReference>
<dbReference type="InterPro" id="IPR026888">
    <property type="entry name" value="AcetylCoA_hyd_C"/>
</dbReference>
<evidence type="ECO:0000256" key="3">
    <source>
        <dbReference type="PIRSR" id="PIRSR617821-2"/>
    </source>
</evidence>
<evidence type="ECO:0000259" key="4">
    <source>
        <dbReference type="Pfam" id="PF02550"/>
    </source>
</evidence>
<feature type="domain" description="Acetyl-CoA hydrolase/transferase C-terminal" evidence="5">
    <location>
        <begin position="332"/>
        <end position="469"/>
    </location>
</feature>
<feature type="binding site" evidence="3">
    <location>
        <position position="408"/>
    </location>
    <ligand>
        <name>CoA</name>
        <dbReference type="ChEBI" id="CHEBI:57287"/>
    </ligand>
</feature>
<feature type="binding site" evidence="3">
    <location>
        <position position="384"/>
    </location>
    <ligand>
        <name>CoA</name>
        <dbReference type="ChEBI" id="CHEBI:57287"/>
    </ligand>
</feature>
<proteinExistence type="inferred from homology"/>